<dbReference type="PANTHER" id="PTHR38454">
    <property type="entry name" value="INTEGRAL MEMBRANE PROTEIN-RELATED"/>
    <property type="match status" value="1"/>
</dbReference>
<feature type="transmembrane region" description="Helical" evidence="1">
    <location>
        <begin position="21"/>
        <end position="43"/>
    </location>
</feature>
<feature type="transmembrane region" description="Helical" evidence="1">
    <location>
        <begin position="557"/>
        <end position="576"/>
    </location>
</feature>
<feature type="transmembrane region" description="Helical" evidence="1">
    <location>
        <begin position="109"/>
        <end position="131"/>
    </location>
</feature>
<dbReference type="AlphaFoldDB" id="A0A9D9N0U3"/>
<keyword evidence="1" id="KW-0812">Transmembrane</keyword>
<feature type="transmembrane region" description="Helical" evidence="1">
    <location>
        <begin position="168"/>
        <end position="187"/>
    </location>
</feature>
<dbReference type="PANTHER" id="PTHR38454:SF1">
    <property type="entry name" value="INTEGRAL MEMBRANE PROTEIN"/>
    <property type="match status" value="1"/>
</dbReference>
<accession>A0A9D9N0U3</accession>
<reference evidence="2" key="1">
    <citation type="submission" date="2020-10" db="EMBL/GenBank/DDBJ databases">
        <authorList>
            <person name="Gilroy R."/>
        </authorList>
    </citation>
    <scope>NUCLEOTIDE SEQUENCE</scope>
    <source>
        <strain evidence="2">B1-3475</strain>
    </source>
</reference>
<keyword evidence="1" id="KW-1133">Transmembrane helix</keyword>
<evidence type="ECO:0000313" key="3">
    <source>
        <dbReference type="Proteomes" id="UP000823617"/>
    </source>
</evidence>
<feature type="transmembrane region" description="Helical" evidence="1">
    <location>
        <begin position="260"/>
        <end position="277"/>
    </location>
</feature>
<comment type="caution">
    <text evidence="2">The sequence shown here is derived from an EMBL/GenBank/DDBJ whole genome shotgun (WGS) entry which is preliminary data.</text>
</comment>
<feature type="transmembrane region" description="Helical" evidence="1">
    <location>
        <begin position="407"/>
        <end position="426"/>
    </location>
</feature>
<gene>
    <name evidence="2" type="ORF">IAC08_06485</name>
</gene>
<reference evidence="2" key="2">
    <citation type="journal article" date="2021" name="PeerJ">
        <title>Extensive microbial diversity within the chicken gut microbiome revealed by metagenomics and culture.</title>
        <authorList>
            <person name="Gilroy R."/>
            <person name="Ravi A."/>
            <person name="Getino M."/>
            <person name="Pursley I."/>
            <person name="Horton D.L."/>
            <person name="Alikhan N.F."/>
            <person name="Baker D."/>
            <person name="Gharbi K."/>
            <person name="Hall N."/>
            <person name="Watson M."/>
            <person name="Adriaenssens E.M."/>
            <person name="Foster-Nyarko E."/>
            <person name="Jarju S."/>
            <person name="Secka A."/>
            <person name="Antonio M."/>
            <person name="Oren A."/>
            <person name="Chaudhuri R.R."/>
            <person name="La Ragione R."/>
            <person name="Hildebrand F."/>
            <person name="Pallen M.J."/>
        </authorList>
    </citation>
    <scope>NUCLEOTIDE SEQUENCE</scope>
    <source>
        <strain evidence="2">B1-3475</strain>
    </source>
</reference>
<evidence type="ECO:0000256" key="1">
    <source>
        <dbReference type="SAM" id="Phobius"/>
    </source>
</evidence>
<feature type="transmembrane region" description="Helical" evidence="1">
    <location>
        <begin position="138"/>
        <end position="156"/>
    </location>
</feature>
<proteinExistence type="predicted"/>
<protein>
    <recommendedName>
        <fullName evidence="4">Bacterial membrane protein YfhO</fullName>
    </recommendedName>
</protein>
<sequence>MNSADTVTIKRKIHIMDKKSLLMKTAALIGTIVLFIVIAYAFVPEVLSGKIVNQSDISGWRGMAQETITHNAAHPHDRTAWTNSMFGGMPNVTMYDDFKGDWTAPVYDFILGGARPASYIFAALLGGFLLMLAFGVNWWIAIAGAIAVAFCSYNMQIIQVGHNTKMQAIAFMPWVLAAMVFTYRSAMKGAGTGTGKKGLMSWLPLTVLGAVLFAFALSFQIKANHPQITYYLAIIIFIYALVSLVALCIRKEDRSKLGRFFSASALLLVIGCIGIATNTNKLLPTMSYTPYTMRGGSELTPEHEAENTKGLDLDYATAWSYGIEETPNLLIPDFNGGSSSGAINFKDSETEKLLRDAGQPDVENVIKHLPLYWGPQPFTAGPMYMGAVTIFLFILGLCLYDRKEKWWLVIATVIAVFLAWGSHFMWFTRLWFDYAPLYSKFRTVSMALVVLQVTLPILGFIVLDRILKAGYGKEELRKGLIISTAVTGGFCLIFALMPGIAGTFTSASDSSLPDILTSALAADRKTMLVHDAIRSLVLVLCAAGAVYFFSSSKKSKGMMAAGITMAVLVAIDLFPVGKRYLNKEHFVSKREFSGQFAQRPVDKVILQDKSLDYRVIDISVNTFNDSHLSYWHKSIGGYSPAKMQRYQDLIDRYLNGEIASLVRTVNSSATIQDIQDSLPPVPVISMLNGRYIVIGAEYPPVVNTNAFGNCWMVRSCTPAASPDEEIALLGSTDLRNSAVIGEDFLWARERLDSLSALPRTDNAPADSIWMTSYAPNELRYKSRSISENAVIFSEIYYPDGWTLTIDGKPAPLFRADWILRGAFIPAGEHEIVMRFEPRSYAVGENLSRASSIVLILLLVLSAAGAVFISVPRGQDPSRD</sequence>
<evidence type="ECO:0008006" key="4">
    <source>
        <dbReference type="Google" id="ProtNLM"/>
    </source>
</evidence>
<dbReference type="EMBL" id="JADIMK010000068">
    <property type="protein sequence ID" value="MBO8456035.1"/>
    <property type="molecule type" value="Genomic_DNA"/>
</dbReference>
<name>A0A9D9N0U3_9BACT</name>
<feature type="transmembrane region" description="Helical" evidence="1">
    <location>
        <begin position="199"/>
        <end position="222"/>
    </location>
</feature>
<keyword evidence="1" id="KW-0472">Membrane</keyword>
<dbReference type="Proteomes" id="UP000823617">
    <property type="component" value="Unassembled WGS sequence"/>
</dbReference>
<feature type="transmembrane region" description="Helical" evidence="1">
    <location>
        <begin position="228"/>
        <end position="248"/>
    </location>
</feature>
<evidence type="ECO:0000313" key="2">
    <source>
        <dbReference type="EMBL" id="MBO8456035.1"/>
    </source>
</evidence>
<feature type="transmembrane region" description="Helical" evidence="1">
    <location>
        <begin position="381"/>
        <end position="400"/>
    </location>
</feature>
<feature type="transmembrane region" description="Helical" evidence="1">
    <location>
        <begin position="532"/>
        <end position="550"/>
    </location>
</feature>
<feature type="transmembrane region" description="Helical" evidence="1">
    <location>
        <begin position="446"/>
        <end position="467"/>
    </location>
</feature>
<feature type="transmembrane region" description="Helical" evidence="1">
    <location>
        <begin position="849"/>
        <end position="870"/>
    </location>
</feature>
<organism evidence="2 3">
    <name type="scientific">Candidatus Cryptobacteroides intestinigallinarum</name>
    <dbReference type="NCBI Taxonomy" id="2840767"/>
    <lineage>
        <taxon>Bacteria</taxon>
        <taxon>Pseudomonadati</taxon>
        <taxon>Bacteroidota</taxon>
        <taxon>Bacteroidia</taxon>
        <taxon>Bacteroidales</taxon>
        <taxon>Candidatus Cryptobacteroides</taxon>
    </lineage>
</organism>
<feature type="transmembrane region" description="Helical" evidence="1">
    <location>
        <begin position="479"/>
        <end position="501"/>
    </location>
</feature>
<dbReference type="InterPro" id="IPR018580">
    <property type="entry name" value="Uncharacterised_YfhO"/>
</dbReference>